<accession>A0ABD2KG00</accession>
<evidence type="ECO:0000256" key="6">
    <source>
        <dbReference type="ARBA" id="ARBA00049534"/>
    </source>
</evidence>
<name>A0ABD2KG00_9BILA</name>
<evidence type="ECO:0000256" key="4">
    <source>
        <dbReference type="ARBA" id="ARBA00022962"/>
    </source>
</evidence>
<dbReference type="Pfam" id="PF01174">
    <property type="entry name" value="SNO"/>
    <property type="match status" value="1"/>
</dbReference>
<evidence type="ECO:0000256" key="1">
    <source>
        <dbReference type="ARBA" id="ARBA00008345"/>
    </source>
</evidence>
<dbReference type="Proteomes" id="UP001620626">
    <property type="component" value="Unassembled WGS sequence"/>
</dbReference>
<dbReference type="GO" id="GO:0004359">
    <property type="term" value="F:glutaminase activity"/>
    <property type="evidence" value="ECO:0007669"/>
    <property type="project" value="UniProtKB-EC"/>
</dbReference>
<evidence type="ECO:0000256" key="5">
    <source>
        <dbReference type="ARBA" id="ARBA00023239"/>
    </source>
</evidence>
<dbReference type="PROSITE" id="PS01236">
    <property type="entry name" value="PDXT_SNO_1"/>
    <property type="match status" value="1"/>
</dbReference>
<reference evidence="9 10" key="1">
    <citation type="submission" date="2024-10" db="EMBL/GenBank/DDBJ databases">
        <authorList>
            <person name="Kim D."/>
        </authorList>
    </citation>
    <scope>NUCLEOTIDE SEQUENCE [LARGE SCALE GENOMIC DNA]</scope>
    <source>
        <strain evidence="9">BH-2024</strain>
    </source>
</reference>
<feature type="binding site" evidence="8">
    <location>
        <position position="99"/>
    </location>
    <ligand>
        <name>L-glutamine</name>
        <dbReference type="ChEBI" id="CHEBI:58359"/>
    </ligand>
</feature>
<feature type="active site" description="Nucleophile" evidence="7">
    <location>
        <position position="68"/>
    </location>
</feature>
<proteinExistence type="inferred from homology"/>
<evidence type="ECO:0000313" key="9">
    <source>
        <dbReference type="EMBL" id="KAL3101590.1"/>
    </source>
</evidence>
<organism evidence="9 10">
    <name type="scientific">Heterodera trifolii</name>
    <dbReference type="NCBI Taxonomy" id="157864"/>
    <lineage>
        <taxon>Eukaryota</taxon>
        <taxon>Metazoa</taxon>
        <taxon>Ecdysozoa</taxon>
        <taxon>Nematoda</taxon>
        <taxon>Chromadorea</taxon>
        <taxon>Rhabditida</taxon>
        <taxon>Tylenchina</taxon>
        <taxon>Tylenchomorpha</taxon>
        <taxon>Tylenchoidea</taxon>
        <taxon>Heteroderidae</taxon>
        <taxon>Heteroderinae</taxon>
        <taxon>Heterodera</taxon>
    </lineage>
</organism>
<feature type="active site" description="Charge relay system" evidence="7">
    <location>
        <position position="164"/>
    </location>
</feature>
<dbReference type="InterPro" id="IPR021196">
    <property type="entry name" value="PdxT/SNO_CS"/>
</dbReference>
<dbReference type="EC" id="3.5.1.2" evidence="2"/>
<gene>
    <name evidence="9" type="ORF">niasHT_023110</name>
</gene>
<evidence type="ECO:0000256" key="3">
    <source>
        <dbReference type="ARBA" id="ARBA00022801"/>
    </source>
</evidence>
<feature type="binding site" evidence="8">
    <location>
        <begin position="126"/>
        <end position="127"/>
    </location>
    <ligand>
        <name>L-glutamine</name>
        <dbReference type="ChEBI" id="CHEBI:58359"/>
    </ligand>
</feature>
<feature type="binding site" evidence="8">
    <location>
        <begin position="49"/>
        <end position="51"/>
    </location>
    <ligand>
        <name>L-glutamine</name>
        <dbReference type="ChEBI" id="CHEBI:58359"/>
    </ligand>
</feature>
<keyword evidence="4" id="KW-0315">Glutamine amidotransferase</keyword>
<feature type="active site" description="Charge relay system" evidence="7">
    <location>
        <position position="166"/>
    </location>
</feature>
<dbReference type="Gene3D" id="3.40.50.880">
    <property type="match status" value="1"/>
</dbReference>
<dbReference type="NCBIfam" id="TIGR03800">
    <property type="entry name" value="PLP_synth_Pdx2"/>
    <property type="match status" value="1"/>
</dbReference>
<evidence type="ECO:0000256" key="2">
    <source>
        <dbReference type="ARBA" id="ARBA00012918"/>
    </source>
</evidence>
<dbReference type="AlphaFoldDB" id="A0ABD2KG00"/>
<dbReference type="SUPFAM" id="SSF52317">
    <property type="entry name" value="Class I glutamine amidotransferase-like"/>
    <property type="match status" value="1"/>
</dbReference>
<evidence type="ECO:0000313" key="10">
    <source>
        <dbReference type="Proteomes" id="UP001620626"/>
    </source>
</evidence>
<dbReference type="PIRSF" id="PIRSF005639">
    <property type="entry name" value="Glut_amidoT_SNO"/>
    <property type="match status" value="1"/>
</dbReference>
<dbReference type="PANTHER" id="PTHR31559:SF0">
    <property type="entry name" value="PYRIDOXAL 5'-PHOSPHATE SYNTHASE SUBUNIT SNO1-RELATED"/>
    <property type="match status" value="1"/>
</dbReference>
<dbReference type="GO" id="GO:0016829">
    <property type="term" value="F:lyase activity"/>
    <property type="evidence" value="ECO:0007669"/>
    <property type="project" value="UniProtKB-KW"/>
</dbReference>
<dbReference type="EMBL" id="JBICBT010000775">
    <property type="protein sequence ID" value="KAL3101590.1"/>
    <property type="molecule type" value="Genomic_DNA"/>
</dbReference>
<comment type="similarity">
    <text evidence="1">Belongs to the glutaminase PdxT/SNO family.</text>
</comment>
<dbReference type="InterPro" id="IPR002161">
    <property type="entry name" value="PdxT/SNO"/>
</dbReference>
<comment type="caution">
    <text evidence="9">The sequence shown here is derived from an EMBL/GenBank/DDBJ whole genome shotgun (WGS) entry which is preliminary data.</text>
</comment>
<keyword evidence="10" id="KW-1185">Reference proteome</keyword>
<keyword evidence="5" id="KW-0456">Lyase</keyword>
<dbReference type="PANTHER" id="PTHR31559">
    <property type="entry name" value="PYRIDOXAL 5'-PHOSPHATE SYNTHASE SUBUNIT SNO"/>
    <property type="match status" value="1"/>
</dbReference>
<protein>
    <recommendedName>
        <fullName evidence="2">glutaminase</fullName>
        <ecNumber evidence="2">3.5.1.2</ecNumber>
    </recommendedName>
</protein>
<dbReference type="PROSITE" id="PS51273">
    <property type="entry name" value="GATASE_TYPE_1"/>
    <property type="match status" value="1"/>
</dbReference>
<comment type="catalytic activity">
    <reaction evidence="6">
        <text>L-glutamine + H2O = L-glutamate + NH4(+)</text>
        <dbReference type="Rhea" id="RHEA:15889"/>
        <dbReference type="ChEBI" id="CHEBI:15377"/>
        <dbReference type="ChEBI" id="CHEBI:28938"/>
        <dbReference type="ChEBI" id="CHEBI:29985"/>
        <dbReference type="ChEBI" id="CHEBI:58359"/>
        <dbReference type="EC" id="3.5.1.2"/>
    </reaction>
</comment>
<keyword evidence="3" id="KW-0378">Hydrolase</keyword>
<evidence type="ECO:0000256" key="7">
    <source>
        <dbReference type="PIRSR" id="PIRSR005639-1"/>
    </source>
</evidence>
<dbReference type="PROSITE" id="PS51130">
    <property type="entry name" value="PDXT_SNO_2"/>
    <property type="match status" value="1"/>
</dbReference>
<sequence>MPKRRVGILALQGNVQQHCRILNNIGAEPVIVKTGDQLDSLDGLILPGGESTTMFGTDQRRRPILGTCAGLIILAKTVRGSGKTENVNALSLLDVVVQRNAYGTQANSAFCPIRANNGQQFCASFIRAPSILHVGKNVHVLAKFVDTDEPVAVQQDNIVGLCFHPENCDITYFHELLFKS</sequence>
<evidence type="ECO:0000256" key="8">
    <source>
        <dbReference type="PIRSR" id="PIRSR005639-2"/>
    </source>
</evidence>
<dbReference type="InterPro" id="IPR029062">
    <property type="entry name" value="Class_I_gatase-like"/>
</dbReference>